<dbReference type="Proteomes" id="UP000886653">
    <property type="component" value="Unassembled WGS sequence"/>
</dbReference>
<feature type="transmembrane region" description="Helical" evidence="5">
    <location>
        <begin position="166"/>
        <end position="188"/>
    </location>
</feature>
<dbReference type="GO" id="GO:0015355">
    <property type="term" value="F:secondary active monocarboxylate transmembrane transporter activity"/>
    <property type="evidence" value="ECO:0007669"/>
    <property type="project" value="TreeGrafter"/>
</dbReference>
<feature type="transmembrane region" description="Helical" evidence="5">
    <location>
        <begin position="261"/>
        <end position="278"/>
    </location>
</feature>
<comment type="subcellular location">
    <subcellularLocation>
        <location evidence="1">Membrane</location>
        <topology evidence="1">Multi-pass membrane protein</topology>
    </subcellularLocation>
</comment>
<evidence type="ECO:0000256" key="3">
    <source>
        <dbReference type="ARBA" id="ARBA00022989"/>
    </source>
</evidence>
<sequence>MVGMIKNIVANLPRLPTKEERLANKAESPWTICRRLSCMHWFYFFVGFSAWVMDAFDFFAVSVTLTRLRAQFEGRSINDLSTAITLTLLFRSVGAISFGIVTDRYGRRWPLAFNLICISLLALGTGLVQTYSQFLTVRALFGIMMGGIYGMAAATALENLPSAARGLFSGFLQQGYAVGYLIAASTNLSLVDHTHNWRSIFYLGAGLSFFIAILRILCPESKLFQKAREEALKHPDPTGRSASTIYFQSLKTALKLHWRRFVFAVMLMTGFNFFSHGSQDLYPTYAQVTKGMSIHDSSLLTIIGNCGAIAGGSMAGWLSQFLGRRLTIILMALWAACFIPLWILPNTFAGLAAGAFFLQFGVQGAWGVIPIYLSEISPPAFRAIFTGLTYQLGNMVSSASPQIEARAGDSHKITNSSGTIDDYAFVQGVLIGVVAGYIIILISLGQEYRGRKFEEEPTAIETHNVNETTPSATSGPDLKLEEVKEKEVV</sequence>
<dbReference type="SUPFAM" id="SSF103473">
    <property type="entry name" value="MFS general substrate transporter"/>
    <property type="match status" value="1"/>
</dbReference>
<dbReference type="FunFam" id="1.20.1250.20:FF:000340">
    <property type="entry name" value="MFS transporter, SHS family, lactate transporter"/>
    <property type="match status" value="1"/>
</dbReference>
<keyword evidence="2 5" id="KW-0812">Transmembrane</keyword>
<dbReference type="InterPro" id="IPR036259">
    <property type="entry name" value="MFS_trans_sf"/>
</dbReference>
<feature type="transmembrane region" description="Helical" evidence="5">
    <location>
        <begin position="423"/>
        <end position="444"/>
    </location>
</feature>
<dbReference type="CDD" id="cd17316">
    <property type="entry name" value="MFS_SV2_like"/>
    <property type="match status" value="1"/>
</dbReference>
<keyword evidence="4 5" id="KW-0472">Membrane</keyword>
<keyword evidence="3 5" id="KW-1133">Transmembrane helix</keyword>
<feature type="transmembrane region" description="Helical" evidence="5">
    <location>
        <begin position="200"/>
        <end position="218"/>
    </location>
</feature>
<name>A0A9P6TA94_9BASI</name>
<evidence type="ECO:0000313" key="7">
    <source>
        <dbReference type="EMBL" id="KAG0144967.1"/>
    </source>
</evidence>
<dbReference type="PROSITE" id="PS50850">
    <property type="entry name" value="MFS"/>
    <property type="match status" value="1"/>
</dbReference>
<gene>
    <name evidence="7" type="ORF">CROQUDRAFT_46431</name>
</gene>
<accession>A0A9P6TA94</accession>
<dbReference type="GO" id="GO:0005886">
    <property type="term" value="C:plasma membrane"/>
    <property type="evidence" value="ECO:0007669"/>
    <property type="project" value="TreeGrafter"/>
</dbReference>
<evidence type="ECO:0000256" key="4">
    <source>
        <dbReference type="ARBA" id="ARBA00023136"/>
    </source>
</evidence>
<evidence type="ECO:0000259" key="6">
    <source>
        <dbReference type="PROSITE" id="PS50850"/>
    </source>
</evidence>
<dbReference type="InterPro" id="IPR020846">
    <property type="entry name" value="MFS_dom"/>
</dbReference>
<evidence type="ECO:0000256" key="5">
    <source>
        <dbReference type="SAM" id="Phobius"/>
    </source>
</evidence>
<dbReference type="GO" id="GO:0035879">
    <property type="term" value="P:plasma membrane lactate transport"/>
    <property type="evidence" value="ECO:0007669"/>
    <property type="project" value="TreeGrafter"/>
</dbReference>
<dbReference type="Pfam" id="PF07690">
    <property type="entry name" value="MFS_1"/>
    <property type="match status" value="1"/>
</dbReference>
<feature type="transmembrane region" description="Helical" evidence="5">
    <location>
        <begin position="41"/>
        <end position="63"/>
    </location>
</feature>
<protein>
    <recommendedName>
        <fullName evidence="6">Major facilitator superfamily (MFS) profile domain-containing protein</fullName>
    </recommendedName>
</protein>
<dbReference type="Gene3D" id="1.20.1250.20">
    <property type="entry name" value="MFS general substrate transporter like domains"/>
    <property type="match status" value="2"/>
</dbReference>
<proteinExistence type="predicted"/>
<organism evidence="7 8">
    <name type="scientific">Cronartium quercuum f. sp. fusiforme G11</name>
    <dbReference type="NCBI Taxonomy" id="708437"/>
    <lineage>
        <taxon>Eukaryota</taxon>
        <taxon>Fungi</taxon>
        <taxon>Dikarya</taxon>
        <taxon>Basidiomycota</taxon>
        <taxon>Pucciniomycotina</taxon>
        <taxon>Pucciniomycetes</taxon>
        <taxon>Pucciniales</taxon>
        <taxon>Coleosporiaceae</taxon>
        <taxon>Cronartium</taxon>
    </lineage>
</organism>
<dbReference type="EMBL" id="MU167285">
    <property type="protein sequence ID" value="KAG0144967.1"/>
    <property type="molecule type" value="Genomic_DNA"/>
</dbReference>
<feature type="transmembrane region" description="Helical" evidence="5">
    <location>
        <begin position="83"/>
        <end position="102"/>
    </location>
</feature>
<feature type="transmembrane region" description="Helical" evidence="5">
    <location>
        <begin position="326"/>
        <end position="344"/>
    </location>
</feature>
<feature type="transmembrane region" description="Helical" evidence="5">
    <location>
        <begin position="134"/>
        <end position="154"/>
    </location>
</feature>
<evidence type="ECO:0000313" key="8">
    <source>
        <dbReference type="Proteomes" id="UP000886653"/>
    </source>
</evidence>
<dbReference type="AlphaFoldDB" id="A0A9P6TA94"/>
<dbReference type="PANTHER" id="PTHR23508">
    <property type="entry name" value="CARBOXYLIC ACID TRANSPORTER PROTEIN HOMOLOG"/>
    <property type="match status" value="1"/>
</dbReference>
<evidence type="ECO:0000256" key="2">
    <source>
        <dbReference type="ARBA" id="ARBA00022692"/>
    </source>
</evidence>
<evidence type="ECO:0000256" key="1">
    <source>
        <dbReference type="ARBA" id="ARBA00004141"/>
    </source>
</evidence>
<dbReference type="InterPro" id="IPR011701">
    <property type="entry name" value="MFS"/>
</dbReference>
<comment type="caution">
    <text evidence="7">The sequence shown here is derived from an EMBL/GenBank/DDBJ whole genome shotgun (WGS) entry which is preliminary data.</text>
</comment>
<feature type="transmembrane region" description="Helical" evidence="5">
    <location>
        <begin position="109"/>
        <end position="128"/>
    </location>
</feature>
<keyword evidence="8" id="KW-1185">Reference proteome</keyword>
<feature type="domain" description="Major facilitator superfamily (MFS) profile" evidence="6">
    <location>
        <begin position="43"/>
        <end position="447"/>
    </location>
</feature>
<dbReference type="PANTHER" id="PTHR23508:SF10">
    <property type="entry name" value="CARBOXYLIC ACID TRANSPORTER PROTEIN HOMOLOG"/>
    <property type="match status" value="1"/>
</dbReference>
<feature type="transmembrane region" description="Helical" evidence="5">
    <location>
        <begin position="298"/>
        <end position="319"/>
    </location>
</feature>
<reference evidence="7" key="1">
    <citation type="submission" date="2013-11" db="EMBL/GenBank/DDBJ databases">
        <title>Genome sequence of the fusiform rust pathogen reveals effectors for host alternation and coevolution with pine.</title>
        <authorList>
            <consortium name="DOE Joint Genome Institute"/>
            <person name="Smith K."/>
            <person name="Pendleton A."/>
            <person name="Kubisiak T."/>
            <person name="Anderson C."/>
            <person name="Salamov A."/>
            <person name="Aerts A."/>
            <person name="Riley R."/>
            <person name="Clum A."/>
            <person name="Lindquist E."/>
            <person name="Ence D."/>
            <person name="Campbell M."/>
            <person name="Kronenberg Z."/>
            <person name="Feau N."/>
            <person name="Dhillon B."/>
            <person name="Hamelin R."/>
            <person name="Burleigh J."/>
            <person name="Smith J."/>
            <person name="Yandell M."/>
            <person name="Nelson C."/>
            <person name="Grigoriev I."/>
            <person name="Davis J."/>
        </authorList>
    </citation>
    <scope>NUCLEOTIDE SEQUENCE</scope>
    <source>
        <strain evidence="7">G11</strain>
    </source>
</reference>
<dbReference type="OrthoDB" id="5296287at2759"/>